<evidence type="ECO:0000313" key="3">
    <source>
        <dbReference type="WBParaSite" id="BPAG_0000246701-mRNA-1"/>
    </source>
</evidence>
<reference evidence="3" key="1">
    <citation type="submission" date="2017-02" db="UniProtKB">
        <authorList>
            <consortium name="WormBaseParasite"/>
        </authorList>
    </citation>
    <scope>IDENTIFICATION</scope>
</reference>
<accession>A0A0N4T2N7</accession>
<dbReference type="EMBL" id="UZAD01000356">
    <property type="protein sequence ID" value="VDN83623.1"/>
    <property type="molecule type" value="Genomic_DNA"/>
</dbReference>
<reference evidence="1 2" key="2">
    <citation type="submission" date="2018-11" db="EMBL/GenBank/DDBJ databases">
        <authorList>
            <consortium name="Pathogen Informatics"/>
        </authorList>
    </citation>
    <scope>NUCLEOTIDE SEQUENCE [LARGE SCALE GENOMIC DNA]</scope>
</reference>
<proteinExistence type="predicted"/>
<evidence type="ECO:0000313" key="2">
    <source>
        <dbReference type="Proteomes" id="UP000278627"/>
    </source>
</evidence>
<organism evidence="3">
    <name type="scientific">Brugia pahangi</name>
    <name type="common">Filarial nematode worm</name>
    <dbReference type="NCBI Taxonomy" id="6280"/>
    <lineage>
        <taxon>Eukaryota</taxon>
        <taxon>Metazoa</taxon>
        <taxon>Ecdysozoa</taxon>
        <taxon>Nematoda</taxon>
        <taxon>Chromadorea</taxon>
        <taxon>Rhabditida</taxon>
        <taxon>Spirurina</taxon>
        <taxon>Spiruromorpha</taxon>
        <taxon>Filarioidea</taxon>
        <taxon>Onchocercidae</taxon>
        <taxon>Brugia</taxon>
    </lineage>
</organism>
<keyword evidence="2" id="KW-1185">Reference proteome</keyword>
<dbReference type="WBParaSite" id="BPAG_0000246701-mRNA-1">
    <property type="protein sequence ID" value="BPAG_0000246701-mRNA-1"/>
    <property type="gene ID" value="BPAG_0000246701"/>
</dbReference>
<sequence>MQLATNALRIPTYHCKKPVGNAEIKSILICIKCKGMQRNHVSSKALKKIRQNIFLDYKMSIVIRAQKSTRIARAKKLHVFG</sequence>
<name>A0A0N4T2N7_BRUPA</name>
<dbReference type="Proteomes" id="UP000278627">
    <property type="component" value="Unassembled WGS sequence"/>
</dbReference>
<evidence type="ECO:0000313" key="1">
    <source>
        <dbReference type="EMBL" id="VDN83623.1"/>
    </source>
</evidence>
<dbReference type="AlphaFoldDB" id="A0A0N4T2N7"/>
<protein>
    <submittedName>
        <fullName evidence="3">Ovule protein</fullName>
    </submittedName>
</protein>
<gene>
    <name evidence="1" type="ORF">BPAG_LOCUS2437</name>
</gene>